<dbReference type="PANTHER" id="PTHR43507:SF20">
    <property type="entry name" value="NADH-UBIQUINONE OXIDOREDUCTASE CHAIN 4"/>
    <property type="match status" value="1"/>
</dbReference>
<evidence type="ECO:0000256" key="15">
    <source>
        <dbReference type="ARBA" id="ARBA00023136"/>
    </source>
</evidence>
<dbReference type="PRINTS" id="PR01437">
    <property type="entry name" value="NUOXDRDTASE4"/>
</dbReference>
<dbReference type="Pfam" id="PF01059">
    <property type="entry name" value="Oxidored_q5_N"/>
    <property type="match status" value="1"/>
</dbReference>
<dbReference type="InterPro" id="IPR003918">
    <property type="entry name" value="NADH_UbQ_OxRdtase"/>
</dbReference>
<dbReference type="GO" id="GO:0048039">
    <property type="term" value="F:ubiquinone binding"/>
    <property type="evidence" value="ECO:0007669"/>
    <property type="project" value="TreeGrafter"/>
</dbReference>
<evidence type="ECO:0000256" key="8">
    <source>
        <dbReference type="ARBA" id="ARBA00022692"/>
    </source>
</evidence>
<dbReference type="Pfam" id="PF00361">
    <property type="entry name" value="Proton_antipo_M"/>
    <property type="match status" value="1"/>
</dbReference>
<protein>
    <recommendedName>
        <fullName evidence="5 17">NADH-ubiquinone oxidoreductase chain 4</fullName>
        <ecNumber evidence="4 17">7.1.1.2</ecNumber>
    </recommendedName>
</protein>
<comment type="subcellular location">
    <subcellularLocation>
        <location evidence="2 17">Mitochondrion membrane</location>
        <topology evidence="2 17">Multi-pass membrane protein</topology>
    </subcellularLocation>
</comment>
<dbReference type="GO" id="GO:0008137">
    <property type="term" value="F:NADH dehydrogenase (ubiquinone) activity"/>
    <property type="evidence" value="ECO:0007669"/>
    <property type="project" value="UniProtKB-UniRule"/>
</dbReference>
<feature type="transmembrane region" description="Helical" evidence="17">
    <location>
        <begin position="305"/>
        <end position="326"/>
    </location>
</feature>
<dbReference type="InterPro" id="IPR001750">
    <property type="entry name" value="ND/Mrp_TM"/>
</dbReference>
<keyword evidence="13 17" id="KW-0830">Ubiquinone</keyword>
<evidence type="ECO:0000256" key="4">
    <source>
        <dbReference type="ARBA" id="ARBA00012944"/>
    </source>
</evidence>
<dbReference type="EC" id="7.1.1.2" evidence="4 17"/>
<keyword evidence="10 17" id="KW-0249">Electron transport</keyword>
<feature type="transmembrane region" description="Helical" evidence="17">
    <location>
        <begin position="143"/>
        <end position="164"/>
    </location>
</feature>
<dbReference type="GO" id="GO:0003954">
    <property type="term" value="F:NADH dehydrogenase activity"/>
    <property type="evidence" value="ECO:0007669"/>
    <property type="project" value="TreeGrafter"/>
</dbReference>
<dbReference type="AlphaFoldDB" id="A0A6B9UDT5"/>
<evidence type="ECO:0000256" key="16">
    <source>
        <dbReference type="ARBA" id="ARBA00049551"/>
    </source>
</evidence>
<name>A0A6B9UDT5_9HYME</name>
<evidence type="ECO:0000256" key="5">
    <source>
        <dbReference type="ARBA" id="ARBA00021006"/>
    </source>
</evidence>
<feature type="transmembrane region" description="Helical" evidence="17">
    <location>
        <begin position="217"/>
        <end position="236"/>
    </location>
</feature>
<evidence type="ECO:0000256" key="3">
    <source>
        <dbReference type="ARBA" id="ARBA00009025"/>
    </source>
</evidence>
<organism evidence="20">
    <name type="scientific">Tamarixia radiata</name>
    <dbReference type="NCBI Taxonomy" id="459345"/>
    <lineage>
        <taxon>Eukaryota</taxon>
        <taxon>Metazoa</taxon>
        <taxon>Ecdysozoa</taxon>
        <taxon>Arthropoda</taxon>
        <taxon>Hexapoda</taxon>
        <taxon>Insecta</taxon>
        <taxon>Pterygota</taxon>
        <taxon>Neoptera</taxon>
        <taxon>Endopterygota</taxon>
        <taxon>Hymenoptera</taxon>
        <taxon>Apocrita</taxon>
        <taxon>Proctotrupomorpha</taxon>
        <taxon>Chalcidoidea</taxon>
        <taxon>Eulophidae</taxon>
        <taxon>Tetrastichinae</taxon>
        <taxon>Tamarixia</taxon>
    </lineage>
</organism>
<accession>A0A6B9UDT5</accession>
<evidence type="ECO:0000259" key="19">
    <source>
        <dbReference type="Pfam" id="PF01059"/>
    </source>
</evidence>
<feature type="transmembrane region" description="Helical" evidence="17">
    <location>
        <begin position="60"/>
        <end position="78"/>
    </location>
</feature>
<evidence type="ECO:0000256" key="11">
    <source>
        <dbReference type="ARBA" id="ARBA00022989"/>
    </source>
</evidence>
<keyword evidence="9" id="KW-1278">Translocase</keyword>
<comment type="catalytic activity">
    <reaction evidence="16 17">
        <text>a ubiquinone + NADH + 5 H(+)(in) = a ubiquinol + NAD(+) + 4 H(+)(out)</text>
        <dbReference type="Rhea" id="RHEA:29091"/>
        <dbReference type="Rhea" id="RHEA-COMP:9565"/>
        <dbReference type="Rhea" id="RHEA-COMP:9566"/>
        <dbReference type="ChEBI" id="CHEBI:15378"/>
        <dbReference type="ChEBI" id="CHEBI:16389"/>
        <dbReference type="ChEBI" id="CHEBI:17976"/>
        <dbReference type="ChEBI" id="CHEBI:57540"/>
        <dbReference type="ChEBI" id="CHEBI:57945"/>
        <dbReference type="EC" id="7.1.1.2"/>
    </reaction>
</comment>
<evidence type="ECO:0000256" key="14">
    <source>
        <dbReference type="ARBA" id="ARBA00023128"/>
    </source>
</evidence>
<dbReference type="PANTHER" id="PTHR43507">
    <property type="entry name" value="NADH-UBIQUINONE OXIDOREDUCTASE CHAIN 4"/>
    <property type="match status" value="1"/>
</dbReference>
<comment type="function">
    <text evidence="17">Core subunit of the mitochondrial membrane respiratory chain NADH dehydrogenase (Complex I) which catalyzes electron transfer from NADH through the respiratory chain, using ubiquinone as an electron acceptor. Essential for the catalytic activity and assembly of complex I.</text>
</comment>
<geneLocation type="mitochondrion" evidence="20"/>
<comment type="function">
    <text evidence="1">Core subunit of the mitochondrial membrane respiratory chain NADH dehydrogenase (Complex I) that is believed to belong to the minimal assembly required for catalysis. Complex I functions in the transfer of electrons from NADH to the respiratory chain. The immediate electron acceptor for the enzyme is believed to be ubiquinone.</text>
</comment>
<evidence type="ECO:0000256" key="12">
    <source>
        <dbReference type="ARBA" id="ARBA00023027"/>
    </source>
</evidence>
<evidence type="ECO:0000256" key="1">
    <source>
        <dbReference type="ARBA" id="ARBA00003257"/>
    </source>
</evidence>
<evidence type="ECO:0000313" key="20">
    <source>
        <dbReference type="EMBL" id="QHN60232.1"/>
    </source>
</evidence>
<evidence type="ECO:0000256" key="7">
    <source>
        <dbReference type="ARBA" id="ARBA00022660"/>
    </source>
</evidence>
<feature type="transmembrane region" description="Helical" evidence="17">
    <location>
        <begin position="347"/>
        <end position="378"/>
    </location>
</feature>
<feature type="transmembrane region" description="Helical" evidence="17">
    <location>
        <begin position="176"/>
        <end position="197"/>
    </location>
</feature>
<dbReference type="GO" id="GO:0042773">
    <property type="term" value="P:ATP synthesis coupled electron transport"/>
    <property type="evidence" value="ECO:0007669"/>
    <property type="project" value="InterPro"/>
</dbReference>
<keyword evidence="8 17" id="KW-0812">Transmembrane</keyword>
<keyword evidence="12 17" id="KW-0520">NAD</keyword>
<evidence type="ECO:0000256" key="2">
    <source>
        <dbReference type="ARBA" id="ARBA00004225"/>
    </source>
</evidence>
<sequence length="447" mass="53132">MMKLYLFLIMLMISSLMIKNLYMYMYMFIMLMIMMLLFIILNNLNNQFMSIYNWLGMDLMSYVLIILSIFIISLMYMISNKILNNKMFNLLMMMLLLSLMLSFNSMNYFMFYLFFEISLIPTFLLITMFGYQPERLNAGMYMMLYTLFASLPLLLIIFMLFYKYNSIMMFMLFNLIYNINLINSFIFYFFMLFAFLVKLPMFMYHMWLPKAHVEAPVSGSMILAGVMLKLGGYGLIRSMSMMMKYSVKYNWMLIILNLMGMILLSMLCLRQIDLKVLVAYSSVVHMSMMLSSMMLMLTFSKYSSIIMMLGHGFCSPAMFMLVNFFYERTCSRNLLINKGLINLFPSMMFMWFMFCIMNMGVPLSLNFISELFIMFSLLSFSKNLILFLIISMLLSAMYSMYLFISINHGQMNLLMKNLFNNKMLEFHSLIILLIPLNFFFLKMDFMI</sequence>
<feature type="transmembrane region" description="Helical" evidence="17">
    <location>
        <begin position="21"/>
        <end position="40"/>
    </location>
</feature>
<evidence type="ECO:0000256" key="9">
    <source>
        <dbReference type="ARBA" id="ARBA00022967"/>
    </source>
</evidence>
<feature type="transmembrane region" description="Helical" evidence="17">
    <location>
        <begin position="424"/>
        <end position="441"/>
    </location>
</feature>
<dbReference type="InterPro" id="IPR000260">
    <property type="entry name" value="NADH4_N"/>
</dbReference>
<keyword evidence="6 17" id="KW-0813">Transport</keyword>
<keyword evidence="15 17" id="KW-0472">Membrane</keyword>
<feature type="transmembrane region" description="Helical" evidence="17">
    <location>
        <begin position="384"/>
        <end position="404"/>
    </location>
</feature>
<evidence type="ECO:0000256" key="10">
    <source>
        <dbReference type="ARBA" id="ARBA00022982"/>
    </source>
</evidence>
<evidence type="ECO:0000259" key="18">
    <source>
        <dbReference type="Pfam" id="PF00361"/>
    </source>
</evidence>
<dbReference type="GO" id="GO:0031966">
    <property type="term" value="C:mitochondrial membrane"/>
    <property type="evidence" value="ECO:0007669"/>
    <property type="project" value="UniProtKB-SubCell"/>
</dbReference>
<dbReference type="GO" id="GO:0015990">
    <property type="term" value="P:electron transport coupled proton transport"/>
    <property type="evidence" value="ECO:0007669"/>
    <property type="project" value="TreeGrafter"/>
</dbReference>
<dbReference type="EMBL" id="MN123622">
    <property type="protein sequence ID" value="QHN60232.1"/>
    <property type="molecule type" value="Genomic_DNA"/>
</dbReference>
<feature type="transmembrane region" description="Helical" evidence="17">
    <location>
        <begin position="248"/>
        <end position="269"/>
    </location>
</feature>
<feature type="transmembrane region" description="Helical" evidence="17">
    <location>
        <begin position="109"/>
        <end position="131"/>
    </location>
</feature>
<feature type="domain" description="NADH:quinone oxidoreductase/Mrp antiporter transmembrane" evidence="18">
    <location>
        <begin position="105"/>
        <end position="394"/>
    </location>
</feature>
<evidence type="ECO:0000256" key="13">
    <source>
        <dbReference type="ARBA" id="ARBA00023075"/>
    </source>
</evidence>
<reference evidence="20" key="1">
    <citation type="journal article" date="2019" name="Mitochondrial DNA Part B Resour">
        <title>Mitochondrial genome of Tamarixia radiata (Hymenoptera: Chalcidoidea: Eulophidae) and phylogenetic analysis.</title>
        <authorList>
            <person name="Du Y."/>
            <person name="Song X."/>
            <person name="Liu X."/>
            <person name="Ouyang Z."/>
            <person name="Lu Z."/>
        </authorList>
    </citation>
    <scope>NUCLEOTIDE SEQUENCE</scope>
</reference>
<comment type="similarity">
    <text evidence="3 17">Belongs to the complex I subunit 4 family.</text>
</comment>
<feature type="domain" description="NADH:ubiquinone oxidoreductase chain 4 N-terminal" evidence="19">
    <location>
        <begin position="1"/>
        <end position="101"/>
    </location>
</feature>
<keyword evidence="14 17" id="KW-0496">Mitochondrion</keyword>
<keyword evidence="7 17" id="KW-0679">Respiratory chain</keyword>
<evidence type="ECO:0000256" key="17">
    <source>
        <dbReference type="RuleBase" id="RU003297"/>
    </source>
</evidence>
<evidence type="ECO:0000256" key="6">
    <source>
        <dbReference type="ARBA" id="ARBA00022448"/>
    </source>
</evidence>
<keyword evidence="11 17" id="KW-1133">Transmembrane helix</keyword>
<proteinExistence type="inferred from homology"/>
<gene>
    <name evidence="20" type="primary">ND4</name>
</gene>